<reference evidence="1" key="1">
    <citation type="submission" date="2014-05" db="EMBL/GenBank/DDBJ databases">
        <authorList>
            <person name="Chronopoulou M."/>
        </authorList>
    </citation>
    <scope>NUCLEOTIDE SEQUENCE</scope>
    <source>
        <tissue evidence="1">Whole organism</tissue>
    </source>
</reference>
<accession>A0A0K2UQX2</accession>
<sequence>IFCSILEKLQTLCNCIGSTRQTCLLFLTVIVAFEGNRYSLIPCELEYLL</sequence>
<dbReference type="EMBL" id="HACA01023303">
    <property type="protein sequence ID" value="CDW40664.1"/>
    <property type="molecule type" value="Transcribed_RNA"/>
</dbReference>
<protein>
    <submittedName>
        <fullName evidence="1">Uncharacterized protein</fullName>
    </submittedName>
</protein>
<evidence type="ECO:0000313" key="1">
    <source>
        <dbReference type="EMBL" id="CDW40664.1"/>
    </source>
</evidence>
<name>A0A0K2UQX2_LEPSM</name>
<proteinExistence type="predicted"/>
<dbReference type="AlphaFoldDB" id="A0A0K2UQX2"/>
<organism evidence="1">
    <name type="scientific">Lepeophtheirus salmonis</name>
    <name type="common">Salmon louse</name>
    <name type="synonym">Caligus salmonis</name>
    <dbReference type="NCBI Taxonomy" id="72036"/>
    <lineage>
        <taxon>Eukaryota</taxon>
        <taxon>Metazoa</taxon>
        <taxon>Ecdysozoa</taxon>
        <taxon>Arthropoda</taxon>
        <taxon>Crustacea</taxon>
        <taxon>Multicrustacea</taxon>
        <taxon>Hexanauplia</taxon>
        <taxon>Copepoda</taxon>
        <taxon>Siphonostomatoida</taxon>
        <taxon>Caligidae</taxon>
        <taxon>Lepeophtheirus</taxon>
    </lineage>
</organism>
<feature type="non-terminal residue" evidence="1">
    <location>
        <position position="1"/>
    </location>
</feature>